<keyword evidence="3" id="KW-1185">Reference proteome</keyword>
<dbReference type="AlphaFoldDB" id="A0A9X4RQH3"/>
<evidence type="ECO:0000256" key="1">
    <source>
        <dbReference type="SAM" id="MobiDB-lite"/>
    </source>
</evidence>
<feature type="compositionally biased region" description="Low complexity" evidence="1">
    <location>
        <begin position="154"/>
        <end position="200"/>
    </location>
</feature>
<organism evidence="2 3">
    <name type="scientific">Thiovibrio frasassiensis</name>
    <dbReference type="NCBI Taxonomy" id="2984131"/>
    <lineage>
        <taxon>Bacteria</taxon>
        <taxon>Pseudomonadati</taxon>
        <taxon>Thermodesulfobacteriota</taxon>
        <taxon>Desulfobulbia</taxon>
        <taxon>Desulfobulbales</taxon>
        <taxon>Thiovibrionaceae</taxon>
        <taxon>Thiovibrio</taxon>
    </lineage>
</organism>
<reference evidence="2" key="1">
    <citation type="journal article" date="2022" name="bioRxiv">
        <title>Thiovibrio frasassiensisgen. nov., sp. nov., an autotrophic, elemental sulfur disproportionating bacterium isolated from sulfidic karst sediment, and proposal of Thiovibrionaceae fam. nov.</title>
        <authorList>
            <person name="Aronson H."/>
            <person name="Thomas C."/>
            <person name="Bhattacharyya M."/>
            <person name="Eckstein S."/>
            <person name="Jensen S."/>
            <person name="Barco R."/>
            <person name="Macalady J."/>
            <person name="Amend J."/>
        </authorList>
    </citation>
    <scope>NUCLEOTIDE SEQUENCE</scope>
    <source>
        <strain evidence="2">RS19-109</strain>
    </source>
</reference>
<dbReference type="Proteomes" id="UP001154240">
    <property type="component" value="Unassembled WGS sequence"/>
</dbReference>
<reference evidence="2" key="2">
    <citation type="submission" date="2022-10" db="EMBL/GenBank/DDBJ databases">
        <authorList>
            <person name="Aronson H.S."/>
        </authorList>
    </citation>
    <scope>NUCLEOTIDE SEQUENCE</scope>
    <source>
        <strain evidence="2">RS19-109</strain>
    </source>
</reference>
<proteinExistence type="predicted"/>
<protein>
    <submittedName>
        <fullName evidence="2">Uncharacterized protein</fullName>
    </submittedName>
</protein>
<evidence type="ECO:0000313" key="3">
    <source>
        <dbReference type="Proteomes" id="UP001154240"/>
    </source>
</evidence>
<accession>A0A9X4RQH3</accession>
<feature type="region of interest" description="Disordered" evidence="1">
    <location>
        <begin position="226"/>
        <end position="285"/>
    </location>
</feature>
<sequence length="366" mass="38001">MPVDDINTTNPVLPAALQGRTQTSVPLATSPLNLVKNPVAVATTATENLTPAQQTSLLGSTAVQTLNLEPTSPADPLLATGTTPDLTTITESPGLSPAQQAALAVNETVQTALETQNLPPAQQAALAASQATQTLTAPLSQAEAPITTATPGIAGQTPAPGPGETTAGTPPGAATTAVTPASTAATPPATTTPTTESTTAGTGLTTAQQAAAQAIPYQNAFAVYEVRNPTPPPADPLPTRKDLHPPLPIGRVRPVDPMVLRQEWEKRKKTKRKETGQAEETESRPPLAEKAIRDLVRQANEDLTASGVPLQLVLIKNEEGFALDIYDCADDAVCEVEQEVPIDLNNLLTVLDNLEHEAGIIVNIKT</sequence>
<dbReference type="EMBL" id="JAPHEH010000001">
    <property type="protein sequence ID" value="MDG4476272.1"/>
    <property type="molecule type" value="Genomic_DNA"/>
</dbReference>
<dbReference type="RefSeq" id="WP_307633242.1">
    <property type="nucleotide sequence ID" value="NZ_JAPHEH010000001.1"/>
</dbReference>
<feature type="region of interest" description="Disordered" evidence="1">
    <location>
        <begin position="149"/>
        <end position="200"/>
    </location>
</feature>
<evidence type="ECO:0000313" key="2">
    <source>
        <dbReference type="EMBL" id="MDG4476272.1"/>
    </source>
</evidence>
<gene>
    <name evidence="2" type="ORF">OLX77_08900</name>
</gene>
<comment type="caution">
    <text evidence="2">The sequence shown here is derived from an EMBL/GenBank/DDBJ whole genome shotgun (WGS) entry which is preliminary data.</text>
</comment>
<name>A0A9X4RQH3_9BACT</name>